<dbReference type="SUPFAM" id="SSF49879">
    <property type="entry name" value="SMAD/FHA domain"/>
    <property type="match status" value="1"/>
</dbReference>
<dbReference type="NCBIfam" id="TIGR00254">
    <property type="entry name" value="GGDEF"/>
    <property type="match status" value="1"/>
</dbReference>
<dbReference type="SMART" id="SM00267">
    <property type="entry name" value="GGDEF"/>
    <property type="match status" value="1"/>
</dbReference>
<evidence type="ECO:0000259" key="3">
    <source>
        <dbReference type="PROSITE" id="PS50887"/>
    </source>
</evidence>
<comment type="subcellular location">
    <subcellularLocation>
        <location evidence="1">Membrane</location>
        <topology evidence="1">Single-pass membrane protein</topology>
    </subcellularLocation>
</comment>
<dbReference type="SUPFAM" id="SSF55073">
    <property type="entry name" value="Nucleotide cyclase"/>
    <property type="match status" value="1"/>
</dbReference>
<dbReference type="GO" id="GO:0052621">
    <property type="term" value="F:diguanylate cyclase activity"/>
    <property type="evidence" value="ECO:0007669"/>
    <property type="project" value="TreeGrafter"/>
</dbReference>
<reference evidence="4" key="1">
    <citation type="submission" date="2021-06" db="EMBL/GenBank/DDBJ databases">
        <authorList>
            <person name="Kallberg Y."/>
            <person name="Tangrot J."/>
            <person name="Rosling A."/>
        </authorList>
    </citation>
    <scope>NUCLEOTIDE SEQUENCE</scope>
    <source>
        <strain evidence="4">MA453B</strain>
    </source>
</reference>
<sequence length="458" mass="53154">MVMVANEYLPKCSDKDSLKCKYVLAIDEIELIVHFTHVAESLRKHKPTLMEPILDVGPNEIKKTYLESRYSGVIIKYLNESDKNEYSRKLIREVMNLKDIEQNKNLEIYNSLYHIIISEPSKNYYSMVLQQCYGENLRVYLKNNLSKKDWTFKIKIATGIANGLKYIHKANVVHRALKNKETPVNLTPIDYKELYESAWSDDSKIRPSIEEFIEIIDINHIFQDSDYIPNVYLGRNNALASKKEACLFFSEGTYQTRYLFLTQNEPFIGRNESNHIIFDLGSESVIYVNGRKLEFRAFRTLEKDDLIKLGKVVFQYLPAGEYENRIDKLLPIYNTAYLRKSLENEFKNAKENKQNLSLLFFDLDHFGNINKNYSHEAGDYVLKESSKLIQNEYVRVEDIFARYGGEEFTILLNDTNKKLPVTLSIGVSVMNSSVEASTDLLNHGEKACQKAKKWVTIG</sequence>
<dbReference type="Pfam" id="PF00990">
    <property type="entry name" value="GGDEF"/>
    <property type="match status" value="1"/>
</dbReference>
<dbReference type="InterPro" id="IPR029787">
    <property type="entry name" value="Nucleotide_cyclase"/>
</dbReference>
<comment type="caution">
    <text evidence="4">The sequence shown here is derived from an EMBL/GenBank/DDBJ whole genome shotgun (WGS) entry which is preliminary data.</text>
</comment>
<gene>
    <name evidence="4" type="ORF">DERYTH_LOCUS7696</name>
</gene>
<accession>A0A9N9CJE7</accession>
<dbReference type="Proteomes" id="UP000789405">
    <property type="component" value="Unassembled WGS sequence"/>
</dbReference>
<dbReference type="GO" id="GO:0016020">
    <property type="term" value="C:membrane"/>
    <property type="evidence" value="ECO:0007669"/>
    <property type="project" value="UniProtKB-SubCell"/>
</dbReference>
<proteinExistence type="predicted"/>
<evidence type="ECO:0000313" key="4">
    <source>
        <dbReference type="EMBL" id="CAG8602086.1"/>
    </source>
</evidence>
<dbReference type="PANTHER" id="PTHR45138:SF9">
    <property type="entry name" value="DIGUANYLATE CYCLASE DGCM-RELATED"/>
    <property type="match status" value="1"/>
</dbReference>
<dbReference type="SUPFAM" id="SSF56112">
    <property type="entry name" value="Protein kinase-like (PK-like)"/>
    <property type="match status" value="1"/>
</dbReference>
<dbReference type="Gene3D" id="1.10.510.10">
    <property type="entry name" value="Transferase(Phosphotransferase) domain 1"/>
    <property type="match status" value="1"/>
</dbReference>
<organism evidence="4 5">
    <name type="scientific">Dentiscutata erythropus</name>
    <dbReference type="NCBI Taxonomy" id="1348616"/>
    <lineage>
        <taxon>Eukaryota</taxon>
        <taxon>Fungi</taxon>
        <taxon>Fungi incertae sedis</taxon>
        <taxon>Mucoromycota</taxon>
        <taxon>Glomeromycotina</taxon>
        <taxon>Glomeromycetes</taxon>
        <taxon>Diversisporales</taxon>
        <taxon>Gigasporaceae</taxon>
        <taxon>Dentiscutata</taxon>
    </lineage>
</organism>
<name>A0A9N9CJE7_9GLOM</name>
<dbReference type="PANTHER" id="PTHR45138">
    <property type="entry name" value="REGULATORY COMPONENTS OF SENSORY TRANSDUCTION SYSTEM"/>
    <property type="match status" value="1"/>
</dbReference>
<feature type="domain" description="GGDEF" evidence="3">
    <location>
        <begin position="354"/>
        <end position="458"/>
    </location>
</feature>
<dbReference type="CDD" id="cd01949">
    <property type="entry name" value="GGDEF"/>
    <property type="match status" value="1"/>
</dbReference>
<dbReference type="InterPro" id="IPR050469">
    <property type="entry name" value="Diguanylate_Cyclase"/>
</dbReference>
<dbReference type="PROSITE" id="PS50887">
    <property type="entry name" value="GGDEF"/>
    <property type="match status" value="1"/>
</dbReference>
<dbReference type="Gene3D" id="3.30.70.270">
    <property type="match status" value="1"/>
</dbReference>
<dbReference type="GO" id="GO:0005524">
    <property type="term" value="F:ATP binding"/>
    <property type="evidence" value="ECO:0007669"/>
    <property type="project" value="InterPro"/>
</dbReference>
<dbReference type="PROSITE" id="PS50011">
    <property type="entry name" value="PROTEIN_KINASE_DOM"/>
    <property type="match status" value="1"/>
</dbReference>
<dbReference type="InterPro" id="IPR043128">
    <property type="entry name" value="Rev_trsase/Diguanyl_cyclase"/>
</dbReference>
<evidence type="ECO:0000256" key="1">
    <source>
        <dbReference type="ARBA" id="ARBA00004167"/>
    </source>
</evidence>
<dbReference type="InterPro" id="IPR008984">
    <property type="entry name" value="SMAD_FHA_dom_sf"/>
</dbReference>
<dbReference type="EMBL" id="CAJVPY010003794">
    <property type="protein sequence ID" value="CAG8602086.1"/>
    <property type="molecule type" value="Genomic_DNA"/>
</dbReference>
<dbReference type="AlphaFoldDB" id="A0A9N9CJE7"/>
<dbReference type="OrthoDB" id="2325869at2759"/>
<dbReference type="InterPro" id="IPR001245">
    <property type="entry name" value="Ser-Thr/Tyr_kinase_cat_dom"/>
</dbReference>
<feature type="non-terminal residue" evidence="4">
    <location>
        <position position="1"/>
    </location>
</feature>
<dbReference type="InterPro" id="IPR000160">
    <property type="entry name" value="GGDEF_dom"/>
</dbReference>
<dbReference type="CDD" id="cd00060">
    <property type="entry name" value="FHA"/>
    <property type="match status" value="1"/>
</dbReference>
<dbReference type="Pfam" id="PF07714">
    <property type="entry name" value="PK_Tyr_Ser-Thr"/>
    <property type="match status" value="1"/>
</dbReference>
<evidence type="ECO:0000313" key="5">
    <source>
        <dbReference type="Proteomes" id="UP000789405"/>
    </source>
</evidence>
<keyword evidence="5" id="KW-1185">Reference proteome</keyword>
<feature type="domain" description="Protein kinase" evidence="2">
    <location>
        <begin position="50"/>
        <end position="361"/>
    </location>
</feature>
<evidence type="ECO:0000259" key="2">
    <source>
        <dbReference type="PROSITE" id="PS50011"/>
    </source>
</evidence>
<dbReference type="InterPro" id="IPR011009">
    <property type="entry name" value="Kinase-like_dom_sf"/>
</dbReference>
<dbReference type="InterPro" id="IPR000719">
    <property type="entry name" value="Prot_kinase_dom"/>
</dbReference>
<protein>
    <submittedName>
        <fullName evidence="4">26385_t:CDS:1</fullName>
    </submittedName>
</protein>
<dbReference type="GO" id="GO:0004672">
    <property type="term" value="F:protein kinase activity"/>
    <property type="evidence" value="ECO:0007669"/>
    <property type="project" value="InterPro"/>
</dbReference>